<dbReference type="Proteomes" id="UP000223759">
    <property type="component" value="Unassembled WGS sequence"/>
</dbReference>
<reference evidence="1 2" key="1">
    <citation type="submission" date="2017-01" db="EMBL/GenBank/DDBJ databases">
        <authorList>
            <person name="Mah S.A."/>
            <person name="Swanson W.J."/>
            <person name="Moy G.W."/>
            <person name="Vacquier V.D."/>
        </authorList>
    </citation>
    <scope>NUCLEOTIDE SEQUENCE [LARGE SCALE GENOMIC DNA]</scope>
    <source>
        <strain evidence="1 2">M9</strain>
    </source>
</reference>
<dbReference type="Pfam" id="PF13557">
    <property type="entry name" value="Phenol_MetA_deg"/>
    <property type="match status" value="1"/>
</dbReference>
<dbReference type="InterPro" id="IPR025737">
    <property type="entry name" value="FApF"/>
</dbReference>
<organism evidence="1 2">
    <name type="scientific">Ectothiorhodosinus mongolicus</name>
    <dbReference type="NCBI Taxonomy" id="233100"/>
    <lineage>
        <taxon>Bacteria</taxon>
        <taxon>Pseudomonadati</taxon>
        <taxon>Pseudomonadota</taxon>
        <taxon>Gammaproteobacteria</taxon>
        <taxon>Chromatiales</taxon>
        <taxon>Ectothiorhodospiraceae</taxon>
        <taxon>Ectothiorhodosinus</taxon>
    </lineage>
</organism>
<name>A0A1R3W7C2_9GAMM</name>
<dbReference type="EMBL" id="FTPK01000004">
    <property type="protein sequence ID" value="SIT73566.1"/>
    <property type="molecule type" value="Genomic_DNA"/>
</dbReference>
<proteinExistence type="predicted"/>
<dbReference type="OrthoDB" id="191143at2"/>
<gene>
    <name evidence="1" type="ORF">SAMN05216526_1867</name>
</gene>
<evidence type="ECO:0000313" key="1">
    <source>
        <dbReference type="EMBL" id="SIT73566.1"/>
    </source>
</evidence>
<dbReference type="RefSeq" id="WP_076756278.1">
    <property type="nucleotide sequence ID" value="NZ_CP023018.1"/>
</dbReference>
<dbReference type="AlphaFoldDB" id="A0A1R3W7C2"/>
<sequence length="290" mass="31792">MRFKILIIAIFIGFLGPQSAALAIDLNPGDVRAPPAGLKALRLTYQHSQLDNSDANLSFRSEQLQARLGGAFTLGEMPAYAFVQVPLVRNTDQSGNPNVPDVGSVSGLGDTSLGLAIWPHADPVQRTYFGLAAYLFLPTGDYDAERLSWLNPGANRTSLALQVGYERPLLPRLQWMSAADALWFGSNDAWGADRQKRQQKPLYSAQTGVQYLFPRGQTLGVAYLYNAGGAARVSGGDYQNRLENQRLQITATWPVPARAGFVSLQYGTKLSAQAGFIEAQRWNLSWIQLF</sequence>
<evidence type="ECO:0000313" key="2">
    <source>
        <dbReference type="Proteomes" id="UP000223759"/>
    </source>
</evidence>
<protein>
    <submittedName>
        <fullName evidence="1">Putative MetA-pathway of phenol degradation</fullName>
    </submittedName>
</protein>
<keyword evidence="2" id="KW-1185">Reference proteome</keyword>
<accession>A0A1R3W7C2</accession>